<reference evidence="5 6" key="1">
    <citation type="journal article" date="2019" name="Int. J. Syst. Evol. Microbiol.">
        <title>The Global Catalogue of Microorganisms (GCM) 10K type strain sequencing project: providing services to taxonomists for standard genome sequencing and annotation.</title>
        <authorList>
            <consortium name="The Broad Institute Genomics Platform"/>
            <consortium name="The Broad Institute Genome Sequencing Center for Infectious Disease"/>
            <person name="Wu L."/>
            <person name="Ma J."/>
        </authorList>
    </citation>
    <scope>NUCLEOTIDE SEQUENCE [LARGE SCALE GENOMIC DNA]</scope>
    <source>
        <strain evidence="5 6">JCM 4805</strain>
    </source>
</reference>
<proteinExistence type="inferred from homology"/>
<dbReference type="InterPro" id="IPR011344">
    <property type="entry name" value="ssDNA-bd"/>
</dbReference>
<gene>
    <name evidence="5" type="ORF">GCM10010361_78090</name>
</gene>
<evidence type="ECO:0000256" key="3">
    <source>
        <dbReference type="PIRNR" id="PIRNR002070"/>
    </source>
</evidence>
<accession>A0ABN1BM29</accession>
<dbReference type="HAMAP" id="MF_00984">
    <property type="entry name" value="SSB"/>
    <property type="match status" value="1"/>
</dbReference>
<dbReference type="PANTHER" id="PTHR10302">
    <property type="entry name" value="SINGLE-STRANDED DNA-BINDING PROTEIN"/>
    <property type="match status" value="1"/>
</dbReference>
<dbReference type="PROSITE" id="PS50935">
    <property type="entry name" value="SSB"/>
    <property type="match status" value="1"/>
</dbReference>
<sequence length="171" mass="18401">MSLPTVNGVGRLTEEPELKYTASGSAVVRLRLAFNSRKKDPQTGEWKDDAVLYLDGSVFGPAAENVASSLQRGMEVFVSGRLKTNSWEDKQGQRQQRTELLVDAVGPTTMRTQTARVEKTSGGGQGNGRAQFQQARQAQGGSDDPWAAAPAGQGAGGWRQQSQGYSDEPPF</sequence>
<evidence type="ECO:0000313" key="5">
    <source>
        <dbReference type="EMBL" id="GAA0500959.1"/>
    </source>
</evidence>
<dbReference type="EMBL" id="BAAABY010000070">
    <property type="protein sequence ID" value="GAA0500959.1"/>
    <property type="molecule type" value="Genomic_DNA"/>
</dbReference>
<evidence type="ECO:0000256" key="2">
    <source>
        <dbReference type="HAMAP-Rule" id="MF_00984"/>
    </source>
</evidence>
<dbReference type="PIRSF" id="PIRSF002070">
    <property type="entry name" value="SSB"/>
    <property type="match status" value="1"/>
</dbReference>
<dbReference type="Gene3D" id="2.40.50.140">
    <property type="entry name" value="Nucleic acid-binding proteins"/>
    <property type="match status" value="1"/>
</dbReference>
<dbReference type="NCBIfam" id="TIGR00621">
    <property type="entry name" value="ssb"/>
    <property type="match status" value="1"/>
</dbReference>
<dbReference type="PANTHER" id="PTHR10302:SF27">
    <property type="entry name" value="SINGLE-STRANDED DNA-BINDING PROTEIN"/>
    <property type="match status" value="1"/>
</dbReference>
<keyword evidence="6" id="KW-1185">Reference proteome</keyword>
<name>A0ABN1BM29_9ACTN</name>
<evidence type="ECO:0000313" key="6">
    <source>
        <dbReference type="Proteomes" id="UP001500909"/>
    </source>
</evidence>
<dbReference type="CDD" id="cd04496">
    <property type="entry name" value="SSB_OBF"/>
    <property type="match status" value="1"/>
</dbReference>
<evidence type="ECO:0000256" key="4">
    <source>
        <dbReference type="SAM" id="MobiDB-lite"/>
    </source>
</evidence>
<dbReference type="RefSeq" id="WP_346100448.1">
    <property type="nucleotide sequence ID" value="NZ_BAAABY010000070.1"/>
</dbReference>
<keyword evidence="1 2" id="KW-0238">DNA-binding</keyword>
<dbReference type="Proteomes" id="UP001500909">
    <property type="component" value="Unassembled WGS sequence"/>
</dbReference>
<dbReference type="InterPro" id="IPR000424">
    <property type="entry name" value="Primosome_PriB/ssb"/>
</dbReference>
<feature type="region of interest" description="Disordered" evidence="4">
    <location>
        <begin position="118"/>
        <end position="171"/>
    </location>
</feature>
<feature type="compositionally biased region" description="Low complexity" evidence="4">
    <location>
        <begin position="128"/>
        <end position="164"/>
    </location>
</feature>
<dbReference type="Pfam" id="PF00436">
    <property type="entry name" value="SSB"/>
    <property type="match status" value="1"/>
</dbReference>
<dbReference type="GO" id="GO:0003677">
    <property type="term" value="F:DNA binding"/>
    <property type="evidence" value="ECO:0007669"/>
    <property type="project" value="UniProtKB-KW"/>
</dbReference>
<dbReference type="SUPFAM" id="SSF50249">
    <property type="entry name" value="Nucleic acid-binding proteins"/>
    <property type="match status" value="1"/>
</dbReference>
<organism evidence="5 6">
    <name type="scientific">Streptomyces olivaceiscleroticus</name>
    <dbReference type="NCBI Taxonomy" id="68245"/>
    <lineage>
        <taxon>Bacteria</taxon>
        <taxon>Bacillati</taxon>
        <taxon>Actinomycetota</taxon>
        <taxon>Actinomycetes</taxon>
        <taxon>Kitasatosporales</taxon>
        <taxon>Streptomycetaceae</taxon>
        <taxon>Streptomyces</taxon>
    </lineage>
</organism>
<evidence type="ECO:0000256" key="1">
    <source>
        <dbReference type="ARBA" id="ARBA00023125"/>
    </source>
</evidence>
<protein>
    <recommendedName>
        <fullName evidence="2 3">Single-stranded DNA-binding protein</fullName>
        <shortName evidence="2">SSB</shortName>
    </recommendedName>
</protein>
<comment type="caution">
    <text evidence="5">The sequence shown here is derived from an EMBL/GenBank/DDBJ whole genome shotgun (WGS) entry which is preliminary data.</text>
</comment>
<dbReference type="InterPro" id="IPR012340">
    <property type="entry name" value="NA-bd_OB-fold"/>
</dbReference>
<comment type="caution">
    <text evidence="2">Lacks conserved residue(s) required for the propagation of feature annotation.</text>
</comment>
<comment type="subunit">
    <text evidence="2">Homotetramer.</text>
</comment>